<reference evidence="2 3" key="1">
    <citation type="journal article" date="2025" name="Microbiol. Resour. Announc.">
        <title>Draft genome sequences for Neonectria magnoliae and Neonectria punicea, canker pathogens of Liriodendron tulipifera and Acer saccharum in West Virginia.</title>
        <authorList>
            <person name="Petronek H.M."/>
            <person name="Kasson M.T."/>
            <person name="Metheny A.M."/>
            <person name="Stauder C.M."/>
            <person name="Lovett B."/>
            <person name="Lynch S.C."/>
            <person name="Garnas J.R."/>
            <person name="Kasson L.R."/>
            <person name="Stajich J.E."/>
        </authorList>
    </citation>
    <scope>NUCLEOTIDE SEQUENCE [LARGE SCALE GENOMIC DNA]</scope>
    <source>
        <strain evidence="2 3">NRRL 64653</strain>
    </source>
</reference>
<keyword evidence="1" id="KW-0812">Transmembrane</keyword>
<evidence type="ECO:0000313" key="2">
    <source>
        <dbReference type="EMBL" id="KAK7404037.1"/>
    </source>
</evidence>
<dbReference type="EMBL" id="JAZAVJ010000218">
    <property type="protein sequence ID" value="KAK7404037.1"/>
    <property type="molecule type" value="Genomic_DNA"/>
</dbReference>
<proteinExistence type="predicted"/>
<keyword evidence="3" id="KW-1185">Reference proteome</keyword>
<feature type="transmembrane region" description="Helical" evidence="1">
    <location>
        <begin position="88"/>
        <end position="109"/>
    </location>
</feature>
<keyword evidence="1" id="KW-0472">Membrane</keyword>
<sequence>MDKLRDLEASNASLEFMHQSVASRLKDLDDICNDGFNALYKMIKLVEIAQASVIRPQITSFSRVKVLWTLSSSFSAVYARTDFIRGSAIYWGSVGFLWMMMRPTFFAIYSYRIERMKQRLIKLKHSFAERTIVAMDESDMATLNFVFFRMALLWA</sequence>
<evidence type="ECO:0000256" key="1">
    <source>
        <dbReference type="SAM" id="Phobius"/>
    </source>
</evidence>
<evidence type="ECO:0000313" key="3">
    <source>
        <dbReference type="Proteomes" id="UP001498476"/>
    </source>
</evidence>
<comment type="caution">
    <text evidence="2">The sequence shown here is derived from an EMBL/GenBank/DDBJ whole genome shotgun (WGS) entry which is preliminary data.</text>
</comment>
<accession>A0ABR1GQ55</accession>
<gene>
    <name evidence="2" type="ORF">QQX98_010210</name>
</gene>
<protein>
    <recommendedName>
        <fullName evidence="4">ABC transmembrane type-1 domain-containing protein</fullName>
    </recommendedName>
</protein>
<name>A0ABR1GQ55_9HYPO</name>
<dbReference type="Proteomes" id="UP001498476">
    <property type="component" value="Unassembled WGS sequence"/>
</dbReference>
<keyword evidence="1" id="KW-1133">Transmembrane helix</keyword>
<organism evidence="2 3">
    <name type="scientific">Neonectria punicea</name>
    <dbReference type="NCBI Taxonomy" id="979145"/>
    <lineage>
        <taxon>Eukaryota</taxon>
        <taxon>Fungi</taxon>
        <taxon>Dikarya</taxon>
        <taxon>Ascomycota</taxon>
        <taxon>Pezizomycotina</taxon>
        <taxon>Sordariomycetes</taxon>
        <taxon>Hypocreomycetidae</taxon>
        <taxon>Hypocreales</taxon>
        <taxon>Nectriaceae</taxon>
        <taxon>Neonectria</taxon>
    </lineage>
</organism>
<evidence type="ECO:0008006" key="4">
    <source>
        <dbReference type="Google" id="ProtNLM"/>
    </source>
</evidence>